<protein>
    <recommendedName>
        <fullName evidence="5">Nitrile hydratase subunit beta</fullName>
        <shortName evidence="5">NHase</shortName>
        <ecNumber evidence="5">4.2.1.84</ecNumber>
    </recommendedName>
</protein>
<dbReference type="EC" id="4.2.1.84" evidence="5"/>
<dbReference type="InterPro" id="IPR024690">
    <property type="entry name" value="CN_hydtase_beta_dom_C"/>
</dbReference>
<dbReference type="SUPFAM" id="SSF50090">
    <property type="entry name" value="Electron transport accessory proteins"/>
    <property type="match status" value="1"/>
</dbReference>
<comment type="catalytic activity">
    <reaction evidence="4 5">
        <text>an aliphatic primary amide = an aliphatic nitrile + H2O</text>
        <dbReference type="Rhea" id="RHEA:12673"/>
        <dbReference type="ChEBI" id="CHEBI:15377"/>
        <dbReference type="ChEBI" id="CHEBI:65285"/>
        <dbReference type="ChEBI" id="CHEBI:80291"/>
        <dbReference type="EC" id="4.2.1.84"/>
    </reaction>
</comment>
<evidence type="ECO:0000256" key="1">
    <source>
        <dbReference type="ARBA" id="ARBA00004042"/>
    </source>
</evidence>
<reference evidence="8 9" key="1">
    <citation type="submission" date="2017-02" db="EMBL/GenBank/DDBJ databases">
        <title>The new phylogeny of genus Mycobacterium.</title>
        <authorList>
            <person name="Tortoli E."/>
            <person name="Trovato A."/>
            <person name="Cirillo D.M."/>
        </authorList>
    </citation>
    <scope>NUCLEOTIDE SEQUENCE [LARGE SCALE GENOMIC DNA]</scope>
    <source>
        <strain evidence="8 9">DSM 44338</strain>
    </source>
</reference>
<dbReference type="InterPro" id="IPR008990">
    <property type="entry name" value="Elect_transpt_acc-like_dom_sf"/>
</dbReference>
<dbReference type="AlphaFoldDB" id="A0A1X0JUR1"/>
<evidence type="ECO:0000313" key="8">
    <source>
        <dbReference type="EMBL" id="ORB66345.1"/>
    </source>
</evidence>
<dbReference type="PIRSF" id="PIRSF001427">
    <property type="entry name" value="NHase_beta"/>
    <property type="match status" value="1"/>
</dbReference>
<dbReference type="OrthoDB" id="3478924at2"/>
<accession>A0A1X0JUR1</accession>
<dbReference type="InterPro" id="IPR049054">
    <property type="entry name" value="CN_hydtase_beta-like_N"/>
</dbReference>
<dbReference type="STRING" id="75922.BST47_09320"/>
<evidence type="ECO:0000313" key="9">
    <source>
        <dbReference type="Proteomes" id="UP000192411"/>
    </source>
</evidence>
<dbReference type="InterPro" id="IPR003168">
    <property type="entry name" value="Nitrile_hydratase_bsu"/>
</dbReference>
<gene>
    <name evidence="8" type="ORF">BST47_09320</name>
</gene>
<evidence type="ECO:0000256" key="5">
    <source>
        <dbReference type="PIRNR" id="PIRNR001427"/>
    </source>
</evidence>
<evidence type="ECO:0000259" key="7">
    <source>
        <dbReference type="Pfam" id="PF21006"/>
    </source>
</evidence>
<proteinExistence type="inferred from homology"/>
<dbReference type="Pfam" id="PF02211">
    <property type="entry name" value="NHase_beta_C"/>
    <property type="match status" value="1"/>
</dbReference>
<feature type="domain" description="Nitrile hydratase beta subunit-like N-terminal" evidence="7">
    <location>
        <begin position="1"/>
        <end position="94"/>
    </location>
</feature>
<evidence type="ECO:0000256" key="3">
    <source>
        <dbReference type="ARBA" id="ARBA00023239"/>
    </source>
</evidence>
<dbReference type="Pfam" id="PF21006">
    <property type="entry name" value="NHase_beta_N"/>
    <property type="match status" value="1"/>
</dbReference>
<dbReference type="EMBL" id="MVIM01000004">
    <property type="protein sequence ID" value="ORB66345.1"/>
    <property type="molecule type" value="Genomic_DNA"/>
</dbReference>
<dbReference type="GO" id="GO:0046914">
    <property type="term" value="F:transition metal ion binding"/>
    <property type="evidence" value="ECO:0007669"/>
    <property type="project" value="InterPro"/>
</dbReference>
<organism evidence="8 9">
    <name type="scientific">Mycolicibacterium tusciae</name>
    <dbReference type="NCBI Taxonomy" id="75922"/>
    <lineage>
        <taxon>Bacteria</taxon>
        <taxon>Bacillati</taxon>
        <taxon>Actinomycetota</taxon>
        <taxon>Actinomycetes</taxon>
        <taxon>Mycobacteriales</taxon>
        <taxon>Mycobacteriaceae</taxon>
        <taxon>Mycolicibacterium</taxon>
    </lineage>
</organism>
<feature type="domain" description="Nitrile hydratase beta subunit" evidence="6">
    <location>
        <begin position="111"/>
        <end position="205"/>
    </location>
</feature>
<keyword evidence="3 5" id="KW-0456">Lyase</keyword>
<comment type="similarity">
    <text evidence="2 5">Belongs to the nitrile hydratase subunit beta family.</text>
</comment>
<evidence type="ECO:0000259" key="6">
    <source>
        <dbReference type="Pfam" id="PF02211"/>
    </source>
</evidence>
<dbReference type="Gene3D" id="2.30.30.50">
    <property type="match status" value="1"/>
</dbReference>
<dbReference type="GO" id="GO:0018822">
    <property type="term" value="F:nitrile hydratase activity"/>
    <property type="evidence" value="ECO:0007669"/>
    <property type="project" value="UniProtKB-EC"/>
</dbReference>
<evidence type="ECO:0000256" key="4">
    <source>
        <dbReference type="ARBA" id="ARBA00044877"/>
    </source>
</evidence>
<dbReference type="Gene3D" id="1.10.472.20">
    <property type="entry name" value="Nitrile hydratase, beta subunit"/>
    <property type="match status" value="1"/>
</dbReference>
<dbReference type="Proteomes" id="UP000192411">
    <property type="component" value="Unassembled WGS sequence"/>
</dbReference>
<comment type="caution">
    <text evidence="8">The sequence shown here is derived from an EMBL/GenBank/DDBJ whole genome shotgun (WGS) entry which is preliminary data.</text>
</comment>
<evidence type="ECO:0000256" key="2">
    <source>
        <dbReference type="ARBA" id="ARBA00009098"/>
    </source>
</evidence>
<dbReference type="InterPro" id="IPR042262">
    <property type="entry name" value="CN_hydtase_beta_C"/>
</dbReference>
<keyword evidence="9" id="KW-1185">Reference proteome</keyword>
<name>A0A1X0JUR1_9MYCO</name>
<dbReference type="NCBIfam" id="TIGR03888">
    <property type="entry name" value="nitrile_beta"/>
    <property type="match status" value="1"/>
</dbReference>
<comment type="function">
    <text evidence="1 5">NHase catalyzes the hydration of various nitrile compounds to the corresponding amides.</text>
</comment>
<sequence>MDGVHDLGGIAGFGAVEYDADESSFAEDWERRVFRLQIGSGPLRENLPAFRHSIERMVPAHYLSSPYFEHWLTGAATRAVEAGLTTREELEQRAGGCFPLSQPDRGVLPDDLTSRTEPRYAVGDEVRVRNWHPPGHTRAPRYVQGRRGTIARVLGVANVDDIQAHGGGLVSDPFYSVRFTSHELWGEGGGDGEVVHVDLFERYLQDANDH</sequence>